<dbReference type="EMBL" id="QRBB01000002">
    <property type="protein sequence ID" value="RDS75824.1"/>
    <property type="molecule type" value="Genomic_DNA"/>
</dbReference>
<dbReference type="GO" id="GO:0016787">
    <property type="term" value="F:hydrolase activity"/>
    <property type="evidence" value="ECO:0007669"/>
    <property type="project" value="UniProtKB-KW"/>
</dbReference>
<sequence length="314" mass="33810">METPVNSDSHRKIDGGMIPGSGAPAFTLSGVSEARVPVLVAAPHGGRAYPRSLDADMQNPGLAKLRLEDRLVDKLALAVADQAGAASLVAHAPRAMLDLNRAADDIDWSMIGDSRPDGHVHSSANRRARSGLGLVPRRVAGVGEIWRRPLSQTDVAARIAGIHEPYHRALSRALGEIRRVWGVALLVDLHSMPPLRARHPGERAVEFVVGDRFGVSCGDAVSGRALHFLGQHDRGVAHNRPYAGGYVLDRHGKPALDIHALQLEVCRSLYLDARFESASARMPAVARLLAELVRALADEILSERREHGLPLAAE</sequence>
<keyword evidence="1" id="KW-0378">Hydrolase</keyword>
<dbReference type="Pfam" id="PF05013">
    <property type="entry name" value="FGase"/>
    <property type="match status" value="1"/>
</dbReference>
<organism evidence="1 2">
    <name type="scientific">Alteriqipengyuania lutimaris</name>
    <dbReference type="NCBI Taxonomy" id="1538146"/>
    <lineage>
        <taxon>Bacteria</taxon>
        <taxon>Pseudomonadati</taxon>
        <taxon>Pseudomonadota</taxon>
        <taxon>Alphaproteobacteria</taxon>
        <taxon>Sphingomonadales</taxon>
        <taxon>Erythrobacteraceae</taxon>
        <taxon>Alteriqipengyuania</taxon>
    </lineage>
</organism>
<proteinExistence type="predicted"/>
<dbReference type="Proteomes" id="UP000254101">
    <property type="component" value="Unassembled WGS sequence"/>
</dbReference>
<comment type="caution">
    <text evidence="1">The sequence shown here is derived from an EMBL/GenBank/DDBJ whole genome shotgun (WGS) entry which is preliminary data.</text>
</comment>
<accession>A0A395LK32</accession>
<dbReference type="InterPro" id="IPR007709">
    <property type="entry name" value="N-FG_amidohydro"/>
</dbReference>
<name>A0A395LK32_9SPHN</name>
<reference evidence="1 2" key="1">
    <citation type="submission" date="2018-07" db="EMBL/GenBank/DDBJ databases">
        <title>Erythrobacter nanhaiensis sp. nov., a novel member of the genus Erythrobacter isolated from the South China Sea.</title>
        <authorList>
            <person name="Chen X."/>
            <person name="Liu J."/>
        </authorList>
    </citation>
    <scope>NUCLEOTIDE SEQUENCE [LARGE SCALE GENOMIC DNA]</scope>
    <source>
        <strain evidence="1 2">S-5</strain>
    </source>
</reference>
<gene>
    <name evidence="1" type="ORF">DL238_14135</name>
</gene>
<evidence type="ECO:0000313" key="2">
    <source>
        <dbReference type="Proteomes" id="UP000254101"/>
    </source>
</evidence>
<dbReference type="Gene3D" id="3.40.630.40">
    <property type="entry name" value="Zn-dependent exopeptidases"/>
    <property type="match status" value="1"/>
</dbReference>
<dbReference type="SUPFAM" id="SSF53187">
    <property type="entry name" value="Zn-dependent exopeptidases"/>
    <property type="match status" value="1"/>
</dbReference>
<dbReference type="AlphaFoldDB" id="A0A395LK32"/>
<dbReference type="RefSeq" id="WP_115493092.1">
    <property type="nucleotide sequence ID" value="NZ_JACHWW010000002.1"/>
</dbReference>
<protein>
    <submittedName>
        <fullName evidence="1">N-formylglutamate amidohydrolase</fullName>
    </submittedName>
</protein>
<keyword evidence="2" id="KW-1185">Reference proteome</keyword>
<dbReference type="OrthoDB" id="9802050at2"/>
<evidence type="ECO:0000313" key="1">
    <source>
        <dbReference type="EMBL" id="RDS75824.1"/>
    </source>
</evidence>